<dbReference type="EMBL" id="CASHTH010001755">
    <property type="protein sequence ID" value="CAI8019465.1"/>
    <property type="molecule type" value="Genomic_DNA"/>
</dbReference>
<keyword evidence="4 5" id="KW-0862">Zinc</keyword>
<feature type="compositionally biased region" description="Basic and acidic residues" evidence="6">
    <location>
        <begin position="458"/>
        <end position="480"/>
    </location>
</feature>
<feature type="region of interest" description="Disordered" evidence="6">
    <location>
        <begin position="434"/>
        <end position="609"/>
    </location>
</feature>
<feature type="compositionally biased region" description="Basic and acidic residues" evidence="6">
    <location>
        <begin position="112"/>
        <end position="130"/>
    </location>
</feature>
<feature type="compositionally biased region" description="Basic residues" evidence="6">
    <location>
        <begin position="517"/>
        <end position="529"/>
    </location>
</feature>
<feature type="domain" description="C3H1-type" evidence="7">
    <location>
        <begin position="165"/>
        <end position="193"/>
    </location>
</feature>
<keyword evidence="9" id="KW-1185">Reference proteome</keyword>
<feature type="region of interest" description="Disordered" evidence="6">
    <location>
        <begin position="112"/>
        <end position="167"/>
    </location>
</feature>
<dbReference type="GO" id="GO:0000398">
    <property type="term" value="P:mRNA splicing, via spliceosome"/>
    <property type="evidence" value="ECO:0007669"/>
    <property type="project" value="InterPro"/>
</dbReference>
<dbReference type="Gene3D" id="3.30.70.330">
    <property type="match status" value="1"/>
</dbReference>
<feature type="compositionally biased region" description="Basic and acidic residues" evidence="6">
    <location>
        <begin position="53"/>
        <end position="97"/>
    </location>
</feature>
<dbReference type="PRINTS" id="PR01848">
    <property type="entry name" value="U2AUXFACTOR"/>
</dbReference>
<dbReference type="SMART" id="SM00356">
    <property type="entry name" value="ZnF_C3H1"/>
    <property type="match status" value="1"/>
</dbReference>
<dbReference type="GO" id="GO:1990904">
    <property type="term" value="C:ribonucleoprotein complex"/>
    <property type="evidence" value="ECO:0007669"/>
    <property type="project" value="UniProtKB-KW"/>
</dbReference>
<comment type="caution">
    <text evidence="8">The sequence shown here is derived from an EMBL/GenBank/DDBJ whole genome shotgun (WGS) entry which is preliminary data.</text>
</comment>
<dbReference type="PANTHER" id="PTHR12620">
    <property type="entry name" value="U2 SNRNP AUXILIARY FACTOR, SMALL SUBUNIT"/>
    <property type="match status" value="1"/>
</dbReference>
<dbReference type="InterPro" id="IPR009145">
    <property type="entry name" value="U2AF_small"/>
</dbReference>
<reference evidence="8" key="1">
    <citation type="submission" date="2023-03" db="EMBL/GenBank/DDBJ databases">
        <authorList>
            <person name="Steffen K."/>
            <person name="Cardenas P."/>
        </authorList>
    </citation>
    <scope>NUCLEOTIDE SEQUENCE</scope>
</reference>
<feature type="compositionally biased region" description="Basic residues" evidence="6">
    <location>
        <begin position="19"/>
        <end position="33"/>
    </location>
</feature>
<gene>
    <name evidence="8" type="ORF">GBAR_LOCUS11705</name>
</gene>
<protein>
    <submittedName>
        <fullName evidence="8">U2 small nuclear ribonucleoprotein auxiliary factor 35 kDa subunit-related protein 1</fullName>
    </submittedName>
</protein>
<keyword evidence="1 5" id="KW-0479">Metal-binding</keyword>
<evidence type="ECO:0000313" key="8">
    <source>
        <dbReference type="EMBL" id="CAI8019465.1"/>
    </source>
</evidence>
<keyword evidence="2" id="KW-0677">Repeat</keyword>
<dbReference type="GO" id="GO:0008270">
    <property type="term" value="F:zinc ion binding"/>
    <property type="evidence" value="ECO:0007669"/>
    <property type="project" value="UniProtKB-KW"/>
</dbReference>
<feature type="region of interest" description="Disordered" evidence="6">
    <location>
        <begin position="348"/>
        <end position="376"/>
    </location>
</feature>
<keyword evidence="3 5" id="KW-0863">Zinc-finger</keyword>
<evidence type="ECO:0000256" key="3">
    <source>
        <dbReference type="ARBA" id="ARBA00022771"/>
    </source>
</evidence>
<dbReference type="PROSITE" id="PS50103">
    <property type="entry name" value="ZF_C3H1"/>
    <property type="match status" value="1"/>
</dbReference>
<dbReference type="GO" id="GO:0089701">
    <property type="term" value="C:U2AF complex"/>
    <property type="evidence" value="ECO:0007669"/>
    <property type="project" value="InterPro"/>
</dbReference>
<accession>A0AA35WM30</accession>
<dbReference type="Pfam" id="PF00642">
    <property type="entry name" value="zf-CCCH"/>
    <property type="match status" value="1"/>
</dbReference>
<evidence type="ECO:0000313" key="9">
    <source>
        <dbReference type="Proteomes" id="UP001174909"/>
    </source>
</evidence>
<evidence type="ECO:0000256" key="5">
    <source>
        <dbReference type="PROSITE-ProRule" id="PRU00723"/>
    </source>
</evidence>
<feature type="compositionally biased region" description="Basic and acidic residues" evidence="6">
    <location>
        <begin position="157"/>
        <end position="167"/>
    </location>
</feature>
<feature type="region of interest" description="Disordered" evidence="6">
    <location>
        <begin position="19"/>
        <end position="97"/>
    </location>
</feature>
<feature type="compositionally biased region" description="Basic and acidic residues" evidence="6">
    <location>
        <begin position="530"/>
        <end position="554"/>
    </location>
</feature>
<name>A0AA35WM30_GEOBA</name>
<evidence type="ECO:0000256" key="4">
    <source>
        <dbReference type="ARBA" id="ARBA00022833"/>
    </source>
</evidence>
<dbReference type="InterPro" id="IPR012677">
    <property type="entry name" value="Nucleotide-bd_a/b_plait_sf"/>
</dbReference>
<dbReference type="GO" id="GO:0003723">
    <property type="term" value="F:RNA binding"/>
    <property type="evidence" value="ECO:0007669"/>
    <property type="project" value="InterPro"/>
</dbReference>
<sequence>MQIPEEEWKSLSHRQRRVLVNKERRRRKRKTAALKREEDRAAVESQPGYVERLAAEEKLEDEIRQKEEAEREKKAQDVFRRKREKEEKEQKEKEERERLIREEWELLQKKEKEAKEKRERQRQQKEERLQEALTTENRPAVEKPTHNPLAPDGYTEPNERNYGTEKDSKNCPFFLKTGACRFGDSCSRRHPHPASSTTLLIPAMYSSLGLTEWGMGDRDDSALEYEEGDMYKQFRSFYEDVFPEFACVGKVVQFKVSCNYEPHLRGSVYVQYQRSLTVAGMHRGSSRVSSVPFSDGGTPYVVRDTVPFPDVCTIRRDARKENTAIFCMCSGIPVEPFPEPIAISLASLLSPPPSSRRSSRHDRSERTRSRSRSRERHRRFEITHLALSEVYLSLSLVEGVQEMGVSTIVITEEGVDHEREGVPTAVKADAIHDLPAGRSPTGLVHLGTWRRERRKRERQSSESEKDEVRDSAIESNRLDTEISVNISTAEGEERAAKHKSKKKRKKRSVESVSPSSSKRRHHKKRKHKGRGSDSREPEEGKFDREGTVENPTHEGEEEEKNFKVAKSAPEAVGNCGNKNIATDKGSPDSGTPNSDPSHAKPVPQGSPVA</sequence>
<evidence type="ECO:0000256" key="2">
    <source>
        <dbReference type="ARBA" id="ARBA00022737"/>
    </source>
</evidence>
<dbReference type="Gene3D" id="2.30.30.1190">
    <property type="match status" value="1"/>
</dbReference>
<dbReference type="Proteomes" id="UP001174909">
    <property type="component" value="Unassembled WGS sequence"/>
</dbReference>
<organism evidence="8 9">
    <name type="scientific">Geodia barretti</name>
    <name type="common">Barrett's horny sponge</name>
    <dbReference type="NCBI Taxonomy" id="519541"/>
    <lineage>
        <taxon>Eukaryota</taxon>
        <taxon>Metazoa</taxon>
        <taxon>Porifera</taxon>
        <taxon>Demospongiae</taxon>
        <taxon>Heteroscleromorpha</taxon>
        <taxon>Tetractinellida</taxon>
        <taxon>Astrophorina</taxon>
        <taxon>Geodiidae</taxon>
        <taxon>Geodia</taxon>
    </lineage>
</organism>
<keyword evidence="8" id="KW-0687">Ribonucleoprotein</keyword>
<feature type="zinc finger region" description="C3H1-type" evidence="5">
    <location>
        <begin position="165"/>
        <end position="193"/>
    </location>
</feature>
<dbReference type="AlphaFoldDB" id="A0AA35WM30"/>
<dbReference type="InterPro" id="IPR000571">
    <property type="entry name" value="Znf_CCCH"/>
</dbReference>
<proteinExistence type="predicted"/>
<evidence type="ECO:0000259" key="7">
    <source>
        <dbReference type="PROSITE" id="PS50103"/>
    </source>
</evidence>
<evidence type="ECO:0000256" key="6">
    <source>
        <dbReference type="SAM" id="MobiDB-lite"/>
    </source>
</evidence>
<evidence type="ECO:0000256" key="1">
    <source>
        <dbReference type="ARBA" id="ARBA00022723"/>
    </source>
</evidence>
<feature type="compositionally biased region" description="Basic residues" evidence="6">
    <location>
        <begin position="496"/>
        <end position="507"/>
    </location>
</feature>